<dbReference type="InterPro" id="IPR027777">
    <property type="entry name" value="DCTN6"/>
</dbReference>
<dbReference type="InParanoid" id="A0A0G4EPT2"/>
<dbReference type="Gene3D" id="2.160.10.10">
    <property type="entry name" value="Hexapeptide repeat proteins"/>
    <property type="match status" value="1"/>
</dbReference>
<evidence type="ECO:0000313" key="8">
    <source>
        <dbReference type="EMBL" id="CEL99576.1"/>
    </source>
</evidence>
<feature type="compositionally biased region" description="Pro residues" evidence="7">
    <location>
        <begin position="339"/>
        <end position="354"/>
    </location>
</feature>
<dbReference type="GO" id="GO:0007052">
    <property type="term" value="P:mitotic spindle organization"/>
    <property type="evidence" value="ECO:0007669"/>
    <property type="project" value="TreeGrafter"/>
</dbReference>
<feature type="compositionally biased region" description="Low complexity" evidence="7">
    <location>
        <begin position="375"/>
        <end position="408"/>
    </location>
</feature>
<dbReference type="PANTHER" id="PTHR13072:SF0">
    <property type="entry name" value="DYNACTIN SUBUNIT 6"/>
    <property type="match status" value="1"/>
</dbReference>
<gene>
    <name evidence="8" type="ORF">Vbra_12644</name>
</gene>
<organism evidence="8 9">
    <name type="scientific">Vitrella brassicaformis (strain CCMP3155)</name>
    <dbReference type="NCBI Taxonomy" id="1169540"/>
    <lineage>
        <taxon>Eukaryota</taxon>
        <taxon>Sar</taxon>
        <taxon>Alveolata</taxon>
        <taxon>Colpodellida</taxon>
        <taxon>Vitrellaceae</taxon>
        <taxon>Vitrella</taxon>
    </lineage>
</organism>
<dbReference type="STRING" id="1169540.A0A0G4EPT2"/>
<evidence type="ECO:0000256" key="2">
    <source>
        <dbReference type="ARBA" id="ARBA00007719"/>
    </source>
</evidence>
<feature type="compositionally biased region" description="Basic and acidic residues" evidence="7">
    <location>
        <begin position="409"/>
        <end position="429"/>
    </location>
</feature>
<keyword evidence="9" id="KW-1185">Reference proteome</keyword>
<feature type="region of interest" description="Disordered" evidence="7">
    <location>
        <begin position="308"/>
        <end position="493"/>
    </location>
</feature>
<evidence type="ECO:0000256" key="5">
    <source>
        <dbReference type="ARBA" id="ARBA00023212"/>
    </source>
</evidence>
<evidence type="ECO:0000256" key="7">
    <source>
        <dbReference type="SAM" id="MobiDB-lite"/>
    </source>
</evidence>
<dbReference type="PANTHER" id="PTHR13072">
    <property type="entry name" value="DYNACTIN 6"/>
    <property type="match status" value="1"/>
</dbReference>
<accession>A0A0G4EPT2</accession>
<keyword evidence="4" id="KW-0963">Cytoplasm</keyword>
<feature type="compositionally biased region" description="Low complexity" evidence="7">
    <location>
        <begin position="430"/>
        <end position="484"/>
    </location>
</feature>
<dbReference type="Proteomes" id="UP000041254">
    <property type="component" value="Unassembled WGS sequence"/>
</dbReference>
<proteinExistence type="inferred from homology"/>
<evidence type="ECO:0000256" key="6">
    <source>
        <dbReference type="ARBA" id="ARBA00034687"/>
    </source>
</evidence>
<dbReference type="InterPro" id="IPR011004">
    <property type="entry name" value="Trimer_LpxA-like_sf"/>
</dbReference>
<keyword evidence="5" id="KW-0206">Cytoskeleton</keyword>
<dbReference type="GO" id="GO:0005869">
    <property type="term" value="C:dynactin complex"/>
    <property type="evidence" value="ECO:0007669"/>
    <property type="project" value="InterPro"/>
</dbReference>
<comment type="subcellular location">
    <subcellularLocation>
        <location evidence="1">Cytoplasm</location>
        <location evidence="1">Cytoskeleton</location>
    </subcellularLocation>
</comment>
<name>A0A0G4EPT2_VITBC</name>
<dbReference type="OrthoDB" id="2355at2759"/>
<feature type="compositionally biased region" description="Low complexity" evidence="7">
    <location>
        <begin position="319"/>
        <end position="338"/>
    </location>
</feature>
<sequence>MQGREDESIASCQLRAQIRQPFRFFRIFPFSNGPRGSRYLSGVELLSSVILGAVQVGALSQIGLRSVDEVGLEPVFPRQLGSSQRGPPALILKDSITRTRQSREQNAAGWAGEQPLHATPLPDEWIKREFEPVAVCCARVVLVMSRNLWEVDERALVCQEATLKGEVFVGAGSVVHPTCFVDARVGPIRIGADNIFEEQVEIVNTTPEVLVIGDKNIFEVGTKVTGVRSIGNSNVFETRCVLQPGVKIGDGCTVGVGVEVPENLTLDNEGVLYGPQSRSAVEKEAGFQHEAQLQRHLEILRETLPKSHYLKKNKKETAATDTSAAAASASPPAGATTPSSPPVPTTPPPQPAAPETPEAPSKAPRDRMIPPRPIAVSSSSGPSPTASPPAAATAAAAGGASPEAAAVEKPAEPSREERRERRLGTERGSRGAATGAVPGAEGAAAAGAAAASVGGRTSAAERTARASARPSRLSGAAAGAAAGTQRERRSAAK</sequence>
<dbReference type="SUPFAM" id="SSF51161">
    <property type="entry name" value="Trimeric LpxA-like enzymes"/>
    <property type="match status" value="1"/>
</dbReference>
<evidence type="ECO:0000256" key="1">
    <source>
        <dbReference type="ARBA" id="ARBA00004245"/>
    </source>
</evidence>
<dbReference type="CDD" id="cd04646">
    <property type="entry name" value="LbH_Dynactin_6"/>
    <property type="match status" value="1"/>
</dbReference>
<reference evidence="8 9" key="1">
    <citation type="submission" date="2014-11" db="EMBL/GenBank/DDBJ databases">
        <authorList>
            <person name="Zhu J."/>
            <person name="Qi W."/>
            <person name="Song R."/>
        </authorList>
    </citation>
    <scope>NUCLEOTIDE SEQUENCE [LARGE SCALE GENOMIC DNA]</scope>
</reference>
<dbReference type="EMBL" id="CDMY01000283">
    <property type="protein sequence ID" value="CEL99576.1"/>
    <property type="molecule type" value="Genomic_DNA"/>
</dbReference>
<evidence type="ECO:0000313" key="9">
    <source>
        <dbReference type="Proteomes" id="UP000041254"/>
    </source>
</evidence>
<evidence type="ECO:0000256" key="4">
    <source>
        <dbReference type="ARBA" id="ARBA00022490"/>
    </source>
</evidence>
<dbReference type="VEuPathDB" id="CryptoDB:Vbra_12644"/>
<dbReference type="AlphaFoldDB" id="A0A0G4EPT2"/>
<comment type="similarity">
    <text evidence="2">Belongs to the dynactin subunits 5/6 family. Dynactin subunit 6 subfamily.</text>
</comment>
<dbReference type="GO" id="GO:0070840">
    <property type="term" value="F:dynein complex binding"/>
    <property type="evidence" value="ECO:0007669"/>
    <property type="project" value="TreeGrafter"/>
</dbReference>
<evidence type="ECO:0000256" key="3">
    <source>
        <dbReference type="ARBA" id="ARBA00016573"/>
    </source>
</evidence>
<protein>
    <recommendedName>
        <fullName evidence="3">Dynactin subunit 6</fullName>
    </recommendedName>
</protein>
<comment type="function">
    <text evidence="6">Part of the dynactin complex that activates the molecular motor dynein for ultra-processive transport along microtubules.</text>
</comment>